<dbReference type="Pfam" id="PF13489">
    <property type="entry name" value="Methyltransf_23"/>
    <property type="match status" value="1"/>
</dbReference>
<reference evidence="2" key="1">
    <citation type="submission" date="2017-05" db="EMBL/GenBank/DDBJ databases">
        <authorList>
            <person name="Rodrigo-Torres L."/>
            <person name="Arahal R. D."/>
            <person name="Lucena T."/>
        </authorList>
    </citation>
    <scope>NUCLEOTIDE SEQUENCE [LARGE SCALE GENOMIC DNA]</scope>
    <source>
        <strain evidence="2">CECT 8868</strain>
    </source>
</reference>
<dbReference type="Proteomes" id="UP000203464">
    <property type="component" value="Unassembled WGS sequence"/>
</dbReference>
<evidence type="ECO:0000313" key="1">
    <source>
        <dbReference type="EMBL" id="SMX31113.1"/>
    </source>
</evidence>
<name>A0A238JL43_9RHOB</name>
<dbReference type="SUPFAM" id="SSF53335">
    <property type="entry name" value="S-adenosyl-L-methionine-dependent methyltransferases"/>
    <property type="match status" value="1"/>
</dbReference>
<protein>
    <submittedName>
        <fullName evidence="1">Mg-protoporphyrin IX methyl transferase</fullName>
    </submittedName>
</protein>
<dbReference type="InterPro" id="IPR029063">
    <property type="entry name" value="SAM-dependent_MTases_sf"/>
</dbReference>
<accession>A0A238JL43</accession>
<dbReference type="RefSeq" id="WP_093994693.1">
    <property type="nucleotide sequence ID" value="NZ_FXYD01000001.1"/>
</dbReference>
<dbReference type="Gene3D" id="3.40.50.150">
    <property type="entry name" value="Vaccinia Virus protein VP39"/>
    <property type="match status" value="1"/>
</dbReference>
<dbReference type="GO" id="GO:0008168">
    <property type="term" value="F:methyltransferase activity"/>
    <property type="evidence" value="ECO:0007669"/>
    <property type="project" value="TreeGrafter"/>
</dbReference>
<proteinExistence type="predicted"/>
<dbReference type="CDD" id="cd02440">
    <property type="entry name" value="AdoMet_MTases"/>
    <property type="match status" value="1"/>
</dbReference>
<dbReference type="PANTHER" id="PTHR43464:SF92">
    <property type="entry name" value="SLR1071 PROTEIN"/>
    <property type="match status" value="1"/>
</dbReference>
<dbReference type="AlphaFoldDB" id="A0A238JL43"/>
<evidence type="ECO:0000313" key="2">
    <source>
        <dbReference type="Proteomes" id="UP000203464"/>
    </source>
</evidence>
<dbReference type="EMBL" id="FXYD01000001">
    <property type="protein sequence ID" value="SMX31113.1"/>
    <property type="molecule type" value="Genomic_DNA"/>
</dbReference>
<sequence>MVDDNSKAKIWAPRSVGETRALYADWADTYEDDITAMAYATLDRIAEALLTLAPDLTQPVLDFGCGTGLSGIALKKKGFSTIDGTEISPEMLVHAKEKAGPDGPLYRKLWLGTVGEIDVAPGDYGIIVATGVISLGAAPPDILPVLAQALAPGGLLAFSYNDPTLLDENYMSAFNGLLSDGTASQVFRENGPHLNEAVTGSDVIVLHRT</sequence>
<dbReference type="PANTHER" id="PTHR43464">
    <property type="entry name" value="METHYLTRANSFERASE"/>
    <property type="match status" value="1"/>
</dbReference>
<organism evidence="1 2">
    <name type="scientific">Octadecabacter ascidiaceicola</name>
    <dbReference type="NCBI Taxonomy" id="1655543"/>
    <lineage>
        <taxon>Bacteria</taxon>
        <taxon>Pseudomonadati</taxon>
        <taxon>Pseudomonadota</taxon>
        <taxon>Alphaproteobacteria</taxon>
        <taxon>Rhodobacterales</taxon>
        <taxon>Roseobacteraceae</taxon>
        <taxon>Octadecabacter</taxon>
    </lineage>
</organism>
<dbReference type="OrthoDB" id="9807911at2"/>
<keyword evidence="1" id="KW-0808">Transferase</keyword>
<keyword evidence="2" id="KW-1185">Reference proteome</keyword>
<gene>
    <name evidence="1" type="ORF">OCA8868_00196</name>
</gene>